<dbReference type="HOGENOM" id="CLU_1475767_0_0_1"/>
<sequence length="183" mass="20649">MGPMGVHSTFISNPCIHSVLHVVYTIHWMVDSITRFGGHLWVCINSTLRLPHLHLCPYLDSSVDVSPPRSEVQSRHWKSHAIPPPREPHSHIDHIILSHHDHASYWADCMFQICAGSKLADRPRRSMRRDRRTSAYLVNYALRYSNGADFPRPEVALLRVSESGYNPCTCSNPGSNLGGVLCC</sequence>
<dbReference type="Proteomes" id="UP000016932">
    <property type="component" value="Unassembled WGS sequence"/>
</dbReference>
<accession>M3AHK5</accession>
<organism evidence="1 2">
    <name type="scientific">Pseudocercospora fijiensis (strain CIRAD86)</name>
    <name type="common">Black leaf streak disease fungus</name>
    <name type="synonym">Mycosphaerella fijiensis</name>
    <dbReference type="NCBI Taxonomy" id="383855"/>
    <lineage>
        <taxon>Eukaryota</taxon>
        <taxon>Fungi</taxon>
        <taxon>Dikarya</taxon>
        <taxon>Ascomycota</taxon>
        <taxon>Pezizomycotina</taxon>
        <taxon>Dothideomycetes</taxon>
        <taxon>Dothideomycetidae</taxon>
        <taxon>Mycosphaerellales</taxon>
        <taxon>Mycosphaerellaceae</taxon>
        <taxon>Pseudocercospora</taxon>
    </lineage>
</organism>
<gene>
    <name evidence="1" type="ORF">MYCFIDRAFT_173126</name>
</gene>
<protein>
    <submittedName>
        <fullName evidence="1">Uncharacterized protein</fullName>
    </submittedName>
</protein>
<evidence type="ECO:0000313" key="1">
    <source>
        <dbReference type="EMBL" id="EME84076.1"/>
    </source>
</evidence>
<dbReference type="RefSeq" id="XP_007924700.1">
    <property type="nucleotide sequence ID" value="XM_007926509.1"/>
</dbReference>
<dbReference type="KEGG" id="pfj:MYCFIDRAFT_173126"/>
<name>M3AHK5_PSEFD</name>
<evidence type="ECO:0000313" key="2">
    <source>
        <dbReference type="Proteomes" id="UP000016932"/>
    </source>
</evidence>
<dbReference type="VEuPathDB" id="FungiDB:MYCFIDRAFT_173126"/>
<dbReference type="EMBL" id="KB446557">
    <property type="protein sequence ID" value="EME84076.1"/>
    <property type="molecule type" value="Genomic_DNA"/>
</dbReference>
<proteinExistence type="predicted"/>
<reference evidence="1 2" key="1">
    <citation type="journal article" date="2012" name="PLoS Pathog.">
        <title>Diverse lifestyles and strategies of plant pathogenesis encoded in the genomes of eighteen Dothideomycetes fungi.</title>
        <authorList>
            <person name="Ohm R.A."/>
            <person name="Feau N."/>
            <person name="Henrissat B."/>
            <person name="Schoch C.L."/>
            <person name="Horwitz B.A."/>
            <person name="Barry K.W."/>
            <person name="Condon B.J."/>
            <person name="Copeland A.C."/>
            <person name="Dhillon B."/>
            <person name="Glaser F."/>
            <person name="Hesse C.N."/>
            <person name="Kosti I."/>
            <person name="LaButti K."/>
            <person name="Lindquist E.A."/>
            <person name="Lucas S."/>
            <person name="Salamov A.A."/>
            <person name="Bradshaw R.E."/>
            <person name="Ciuffetti L."/>
            <person name="Hamelin R.C."/>
            <person name="Kema G.H.J."/>
            <person name="Lawrence C."/>
            <person name="Scott J.A."/>
            <person name="Spatafora J.W."/>
            <person name="Turgeon B.G."/>
            <person name="de Wit P.J.G.M."/>
            <person name="Zhong S."/>
            <person name="Goodwin S.B."/>
            <person name="Grigoriev I.V."/>
        </authorList>
    </citation>
    <scope>NUCLEOTIDE SEQUENCE [LARGE SCALE GENOMIC DNA]</scope>
    <source>
        <strain evidence="1 2">CIRAD86</strain>
    </source>
</reference>
<keyword evidence="2" id="KW-1185">Reference proteome</keyword>
<dbReference type="AlphaFoldDB" id="M3AHK5"/>
<dbReference type="GeneID" id="19332921"/>